<dbReference type="AlphaFoldDB" id="A0AAN2BJI0"/>
<gene>
    <name evidence="1" type="ORF">MARGE09_P1235</name>
</gene>
<proteinExistence type="predicted"/>
<protein>
    <submittedName>
        <fullName evidence="1">Uncharacterized protein</fullName>
    </submittedName>
</protein>
<organism evidence="1 2">
    <name type="scientific">Marinagarivorans cellulosilyticus</name>
    <dbReference type="NCBI Taxonomy" id="2721545"/>
    <lineage>
        <taxon>Bacteria</taxon>
        <taxon>Pseudomonadati</taxon>
        <taxon>Pseudomonadota</taxon>
        <taxon>Gammaproteobacteria</taxon>
        <taxon>Cellvibrionales</taxon>
        <taxon>Cellvibrionaceae</taxon>
        <taxon>Marinagarivorans</taxon>
    </lineage>
</organism>
<name>A0AAN2BJI0_9GAMM</name>
<dbReference type="Proteomes" id="UP001320119">
    <property type="component" value="Chromosome"/>
</dbReference>
<evidence type="ECO:0000313" key="2">
    <source>
        <dbReference type="Proteomes" id="UP001320119"/>
    </source>
</evidence>
<sequence>MQMYQRNLARLTLCVASLFTVEVYADDLSLGGSVGFEHRHFFESPQYEEQSKSVSTEVVFEPELAFSLGRNNQFSFKGFVRENSEDEQRNHSDIRELYWNYQGDLFDLTVGVNKIHWGVVESLNVVNIINQIDYVEDISLDERLGQPMLGISATNDWGTISAYWLTHFRERTFPGEKGHFRLSLPVDVNNAEYSGVEKNDHKDHALRYSHYFGDLDVGLHWFNGIDRSPEFRVDADRLIPVYSHLEQFGYDFQYTFDAWLLKAEGVYKTKSQESSYSLVTGLEYTIFQFFGGTGDLGFLFEYLYDSREAVDPLFENDAFIGLRYVMNNVQDTTYLIGAIRDSKTSETVVNLEFTTRVGSQFLLEVNGIYFDNAEYSFQSFAKDSSVSLNLSWHF</sequence>
<dbReference type="KEGG" id="marq:MARGE09_P1235"/>
<evidence type="ECO:0000313" key="1">
    <source>
        <dbReference type="EMBL" id="BCD97035.1"/>
    </source>
</evidence>
<reference evidence="1 2" key="1">
    <citation type="journal article" date="2022" name="IScience">
        <title>An ultrasensitive nanofiber-based assay for enzymatic hydrolysis and deep-sea microbial degradation of cellulose.</title>
        <authorList>
            <person name="Tsudome M."/>
            <person name="Tachioka M."/>
            <person name="Miyazaki M."/>
            <person name="Uchimura K."/>
            <person name="Tsuda M."/>
            <person name="Takaki Y."/>
            <person name="Deguchi S."/>
        </authorList>
    </citation>
    <scope>NUCLEOTIDE SEQUENCE [LARGE SCALE GENOMIC DNA]</scope>
    <source>
        <strain evidence="1 2">GE09</strain>
    </source>
</reference>
<accession>A0AAN2BJI0</accession>
<keyword evidence="2" id="KW-1185">Reference proteome</keyword>
<dbReference type="EMBL" id="AP023086">
    <property type="protein sequence ID" value="BCD97035.1"/>
    <property type="molecule type" value="Genomic_DNA"/>
</dbReference>
<dbReference type="RefSeq" id="WP_236986513.1">
    <property type="nucleotide sequence ID" value="NZ_AP023086.1"/>
</dbReference>